<keyword evidence="5 18" id="KW-0479">Metal-binding</keyword>
<evidence type="ECO:0000313" key="20">
    <source>
        <dbReference type="EMBL" id="NYZ65660.1"/>
    </source>
</evidence>
<dbReference type="GO" id="GO:0044716">
    <property type="term" value="F:8-oxo-GDP phosphatase activity"/>
    <property type="evidence" value="ECO:0007669"/>
    <property type="project" value="TreeGrafter"/>
</dbReference>
<evidence type="ECO:0000256" key="13">
    <source>
        <dbReference type="ARBA" id="ARBA00040794"/>
    </source>
</evidence>
<feature type="binding site" evidence="17">
    <location>
        <begin position="36"/>
        <end position="39"/>
    </location>
    <ligand>
        <name>8-oxo-dGTP</name>
        <dbReference type="ChEBI" id="CHEBI:77896"/>
    </ligand>
</feature>
<keyword evidence="8 18" id="KW-0460">Magnesium</keyword>
<evidence type="ECO:0000256" key="2">
    <source>
        <dbReference type="ARBA" id="ARBA00005582"/>
    </source>
</evidence>
<evidence type="ECO:0000256" key="9">
    <source>
        <dbReference type="ARBA" id="ARBA00023204"/>
    </source>
</evidence>
<dbReference type="EMBL" id="JACCKB010000006">
    <property type="protein sequence ID" value="NYZ65660.1"/>
    <property type="molecule type" value="Genomic_DNA"/>
</dbReference>
<feature type="binding site" evidence="17">
    <location>
        <position position="25"/>
    </location>
    <ligand>
        <name>8-oxo-dGTP</name>
        <dbReference type="ChEBI" id="CHEBI:77896"/>
    </ligand>
</feature>
<evidence type="ECO:0000256" key="6">
    <source>
        <dbReference type="ARBA" id="ARBA00022763"/>
    </source>
</evidence>
<reference evidence="20 21" key="1">
    <citation type="submission" date="2020-07" db="EMBL/GenBank/DDBJ databases">
        <title>Endozoicomonas sp. nov., isolated from sediment.</title>
        <authorList>
            <person name="Gu T."/>
        </authorList>
    </citation>
    <scope>NUCLEOTIDE SEQUENCE [LARGE SCALE GENOMIC DNA]</scope>
    <source>
        <strain evidence="20 21">SM1973</strain>
    </source>
</reference>
<dbReference type="GO" id="GO:0008413">
    <property type="term" value="F:8-oxo-7,8-dihydroguanosine triphosphate pyrophosphatase activity"/>
    <property type="evidence" value="ECO:0007669"/>
    <property type="project" value="InterPro"/>
</dbReference>
<evidence type="ECO:0000256" key="14">
    <source>
        <dbReference type="ARBA" id="ARBA00041592"/>
    </source>
</evidence>
<dbReference type="Proteomes" id="UP000569732">
    <property type="component" value="Unassembled WGS sequence"/>
</dbReference>
<dbReference type="SUPFAM" id="SSF55811">
    <property type="entry name" value="Nudix"/>
    <property type="match status" value="1"/>
</dbReference>
<dbReference type="InterPro" id="IPR003561">
    <property type="entry name" value="Mutator_MutT"/>
</dbReference>
<feature type="binding site" evidence="17">
    <location>
        <position position="30"/>
    </location>
    <ligand>
        <name>8-oxo-dGTP</name>
        <dbReference type="ChEBI" id="CHEBI:77896"/>
    </ligand>
</feature>
<name>A0A853HV75_9GAMM</name>
<dbReference type="InterPro" id="IPR000086">
    <property type="entry name" value="NUDIX_hydrolase_dom"/>
</dbReference>
<evidence type="ECO:0000256" key="18">
    <source>
        <dbReference type="PIRSR" id="PIRSR603561-2"/>
    </source>
</evidence>
<dbReference type="EC" id="3.6.1.55" evidence="12"/>
<dbReference type="GO" id="GO:0035539">
    <property type="term" value="F:8-oxo-7,8-dihydrodeoxyguanosine triphosphate pyrophosphatase activity"/>
    <property type="evidence" value="ECO:0007669"/>
    <property type="project" value="UniProtKB-EC"/>
</dbReference>
<proteinExistence type="inferred from homology"/>
<feature type="domain" description="Nudix hydrolase" evidence="19">
    <location>
        <begin position="4"/>
        <end position="130"/>
    </location>
</feature>
<dbReference type="RefSeq" id="WP_180567690.1">
    <property type="nucleotide sequence ID" value="NZ_JACCKB010000006.1"/>
</dbReference>
<dbReference type="CDD" id="cd00564">
    <property type="entry name" value="TMP_TenI"/>
    <property type="match status" value="1"/>
</dbReference>
<dbReference type="Gene3D" id="3.20.20.70">
    <property type="entry name" value="Aldolase class I"/>
    <property type="match status" value="1"/>
</dbReference>
<dbReference type="GO" id="GO:0009228">
    <property type="term" value="P:thiamine biosynthetic process"/>
    <property type="evidence" value="ECO:0007669"/>
    <property type="project" value="UniProtKB-KW"/>
</dbReference>
<dbReference type="InterPro" id="IPR029119">
    <property type="entry name" value="MutY_C"/>
</dbReference>
<dbReference type="PANTHER" id="PTHR47707:SF1">
    <property type="entry name" value="NUDIX HYDROLASE FAMILY PROTEIN"/>
    <property type="match status" value="1"/>
</dbReference>
<dbReference type="AlphaFoldDB" id="A0A853HV75"/>
<dbReference type="PRINTS" id="PR00502">
    <property type="entry name" value="NUDIXFAMILY"/>
</dbReference>
<dbReference type="InterPro" id="IPR020476">
    <property type="entry name" value="Nudix_hydrolase"/>
</dbReference>
<evidence type="ECO:0000256" key="15">
    <source>
        <dbReference type="ARBA" id="ARBA00041979"/>
    </source>
</evidence>
<keyword evidence="21" id="KW-1185">Reference proteome</keyword>
<dbReference type="FunFam" id="3.90.79.10:FF:000014">
    <property type="entry name" value="8-oxo-dGTP diphosphatase MutT"/>
    <property type="match status" value="1"/>
</dbReference>
<sequence>MYKKSIQVAAAAIINTSGEVLIAKRPDDKHQGGKWEFPGGKIEQGETVLDALTRELHEELAIQVVTANPLIQITYEYPEKIVQLDVWQVTEFSGDPIGNEGQSIQWVAKTQLFNFQFPPANRPILQALLLPDYYLISGDFEDQADCLRRVQAAIASGIKLIQLRTTEKPIPLDLVKALADYCYQTNVQLLIKQSNCSREIYNLKGISGVHLTVAELMDCNGAVITQYQKQGCLVAASCHNAEEIVKANALALDFITLSPIQPTASHPGQLGLGWKTAQQLIKLAQCPVYCLGGLSSSDVGQARQVGSQGVAGISQFWPS</sequence>
<comment type="caution">
    <text evidence="20">The sequence shown here is derived from an EMBL/GenBank/DDBJ whole genome shotgun (WGS) entry which is preliminary data.</text>
</comment>
<evidence type="ECO:0000256" key="4">
    <source>
        <dbReference type="ARBA" id="ARBA00022705"/>
    </source>
</evidence>
<evidence type="ECO:0000256" key="1">
    <source>
        <dbReference type="ARBA" id="ARBA00001946"/>
    </source>
</evidence>
<keyword evidence="9" id="KW-0234">DNA repair</keyword>
<dbReference type="InterPro" id="IPR013785">
    <property type="entry name" value="Aldolase_TIM"/>
</dbReference>
<dbReference type="GO" id="GO:0044715">
    <property type="term" value="F:8-oxo-dGDP phosphatase activity"/>
    <property type="evidence" value="ECO:0007669"/>
    <property type="project" value="TreeGrafter"/>
</dbReference>
<evidence type="ECO:0000256" key="16">
    <source>
        <dbReference type="ARBA" id="ARBA00042798"/>
    </source>
</evidence>
<dbReference type="NCBIfam" id="TIGR00586">
    <property type="entry name" value="mutt"/>
    <property type="match status" value="1"/>
</dbReference>
<dbReference type="SUPFAM" id="SSF51391">
    <property type="entry name" value="Thiamin phosphate synthase"/>
    <property type="match status" value="1"/>
</dbReference>
<gene>
    <name evidence="20" type="ORF">H0A36_06520</name>
</gene>
<dbReference type="Pfam" id="PF02581">
    <property type="entry name" value="TMP-TENI"/>
    <property type="match status" value="1"/>
</dbReference>
<comment type="catalytic activity">
    <reaction evidence="11">
        <text>8-oxo-GTP + H2O = 8-oxo-GMP + diphosphate + H(+)</text>
        <dbReference type="Rhea" id="RHEA:67616"/>
        <dbReference type="ChEBI" id="CHEBI:15377"/>
        <dbReference type="ChEBI" id="CHEBI:15378"/>
        <dbReference type="ChEBI" id="CHEBI:33019"/>
        <dbReference type="ChEBI" id="CHEBI:143553"/>
        <dbReference type="ChEBI" id="CHEBI:145694"/>
    </reaction>
</comment>
<evidence type="ECO:0000256" key="5">
    <source>
        <dbReference type="ARBA" id="ARBA00022723"/>
    </source>
</evidence>
<keyword evidence="4" id="KW-0235">DNA replication</keyword>
<dbReference type="InterPro" id="IPR047127">
    <property type="entry name" value="MutT-like"/>
</dbReference>
<dbReference type="GO" id="GO:0046872">
    <property type="term" value="F:metal ion binding"/>
    <property type="evidence" value="ECO:0007669"/>
    <property type="project" value="UniProtKB-KW"/>
</dbReference>
<dbReference type="Gene3D" id="3.90.79.10">
    <property type="entry name" value="Nucleoside Triphosphate Pyrophosphohydrolase"/>
    <property type="match status" value="1"/>
</dbReference>
<dbReference type="PROSITE" id="PS51462">
    <property type="entry name" value="NUDIX"/>
    <property type="match status" value="1"/>
</dbReference>
<feature type="binding site" evidence="17">
    <location>
        <position position="121"/>
    </location>
    <ligand>
        <name>8-oxo-dGTP</name>
        <dbReference type="ChEBI" id="CHEBI:77896"/>
    </ligand>
</feature>
<protein>
    <recommendedName>
        <fullName evidence="13">8-oxo-dGTP diphosphatase</fullName>
        <ecNumber evidence="12">3.6.1.55</ecNumber>
    </recommendedName>
    <alternativeName>
        <fullName evidence="16">7,8-dihydro-8-oxoguanine-triphosphatase</fullName>
    </alternativeName>
    <alternativeName>
        <fullName evidence="15">Mutator protein MutT</fullName>
    </alternativeName>
    <alternativeName>
        <fullName evidence="14">dGTP pyrophosphohydrolase</fullName>
    </alternativeName>
</protein>
<evidence type="ECO:0000313" key="21">
    <source>
        <dbReference type="Proteomes" id="UP000569732"/>
    </source>
</evidence>
<evidence type="ECO:0000256" key="11">
    <source>
        <dbReference type="ARBA" id="ARBA00036904"/>
    </source>
</evidence>
<evidence type="ECO:0000256" key="3">
    <source>
        <dbReference type="ARBA" id="ARBA00022457"/>
    </source>
</evidence>
<evidence type="ECO:0000256" key="8">
    <source>
        <dbReference type="ARBA" id="ARBA00022842"/>
    </source>
</evidence>
<dbReference type="InterPro" id="IPR015797">
    <property type="entry name" value="NUDIX_hydrolase-like_dom_sf"/>
</dbReference>
<organism evidence="20 21">
    <name type="scientific">Spartinivicinus marinus</name>
    <dbReference type="NCBI Taxonomy" id="2994442"/>
    <lineage>
        <taxon>Bacteria</taxon>
        <taxon>Pseudomonadati</taxon>
        <taxon>Pseudomonadota</taxon>
        <taxon>Gammaproteobacteria</taxon>
        <taxon>Oceanospirillales</taxon>
        <taxon>Zooshikellaceae</taxon>
        <taxon>Spartinivicinus</taxon>
    </lineage>
</organism>
<evidence type="ECO:0000256" key="17">
    <source>
        <dbReference type="PIRSR" id="PIRSR603561-1"/>
    </source>
</evidence>
<keyword evidence="6" id="KW-0227">DNA damage</keyword>
<evidence type="ECO:0000256" key="10">
    <source>
        <dbReference type="ARBA" id="ARBA00035861"/>
    </source>
</evidence>
<comment type="catalytic activity">
    <reaction evidence="10">
        <text>8-oxo-dGTP + H2O = 8-oxo-dGMP + diphosphate + H(+)</text>
        <dbReference type="Rhea" id="RHEA:31575"/>
        <dbReference type="ChEBI" id="CHEBI:15377"/>
        <dbReference type="ChEBI" id="CHEBI:15378"/>
        <dbReference type="ChEBI" id="CHEBI:33019"/>
        <dbReference type="ChEBI" id="CHEBI:63224"/>
        <dbReference type="ChEBI" id="CHEBI:77896"/>
        <dbReference type="EC" id="3.6.1.55"/>
    </reaction>
</comment>
<dbReference type="InterPro" id="IPR036206">
    <property type="entry name" value="ThiamineP_synth_sf"/>
</dbReference>
<comment type="cofactor">
    <cofactor evidence="1 18">
        <name>Mg(2+)</name>
        <dbReference type="ChEBI" id="CHEBI:18420"/>
    </cofactor>
</comment>
<dbReference type="InterPro" id="IPR022998">
    <property type="entry name" value="ThiamineP_synth_TenI"/>
</dbReference>
<evidence type="ECO:0000256" key="7">
    <source>
        <dbReference type="ARBA" id="ARBA00022801"/>
    </source>
</evidence>
<dbReference type="GO" id="GO:0006260">
    <property type="term" value="P:DNA replication"/>
    <property type="evidence" value="ECO:0007669"/>
    <property type="project" value="UniProtKB-KW"/>
</dbReference>
<dbReference type="CDD" id="cd03425">
    <property type="entry name" value="NUDIX_MutT_NudA_like"/>
    <property type="match status" value="1"/>
</dbReference>
<dbReference type="GO" id="GO:0006281">
    <property type="term" value="P:DNA repair"/>
    <property type="evidence" value="ECO:0007669"/>
    <property type="project" value="UniProtKB-KW"/>
</dbReference>
<accession>A0A853HV75</accession>
<dbReference type="Pfam" id="PF14815">
    <property type="entry name" value="NUDIX_4"/>
    <property type="match status" value="1"/>
</dbReference>
<feature type="binding site" evidence="18">
    <location>
        <position position="59"/>
    </location>
    <ligand>
        <name>Mg(2+)</name>
        <dbReference type="ChEBI" id="CHEBI:18420"/>
    </ligand>
</feature>
<comment type="similarity">
    <text evidence="2">Belongs to the Nudix hydrolase family.</text>
</comment>
<dbReference type="NCBIfam" id="NF006530">
    <property type="entry name" value="PRK08999.1"/>
    <property type="match status" value="1"/>
</dbReference>
<dbReference type="PANTHER" id="PTHR47707">
    <property type="entry name" value="8-OXO-DGTP DIPHOSPHATASE"/>
    <property type="match status" value="1"/>
</dbReference>
<keyword evidence="7 20" id="KW-0378">Hydrolase</keyword>
<evidence type="ECO:0000256" key="12">
    <source>
        <dbReference type="ARBA" id="ARBA00038905"/>
    </source>
</evidence>
<evidence type="ECO:0000259" key="19">
    <source>
        <dbReference type="PROSITE" id="PS51462"/>
    </source>
</evidence>
<feature type="binding site" evidence="18">
    <location>
        <position position="39"/>
    </location>
    <ligand>
        <name>Mg(2+)</name>
        <dbReference type="ChEBI" id="CHEBI:18420"/>
    </ligand>
</feature>
<keyword evidence="3" id="KW-0515">Mutator protein</keyword>